<dbReference type="OrthoDB" id="8779418at2"/>
<keyword evidence="2" id="KW-1185">Reference proteome</keyword>
<evidence type="ECO:0000313" key="1">
    <source>
        <dbReference type="EMBL" id="PIL44008.1"/>
    </source>
</evidence>
<dbReference type="Proteomes" id="UP000230390">
    <property type="component" value="Unassembled WGS sequence"/>
</dbReference>
<accession>A0A2G8TEE9</accession>
<reference evidence="1 2" key="1">
    <citation type="submission" date="2017-10" db="EMBL/GenBank/DDBJ databases">
        <title>Massilia psychrophilum sp. nov., a novel purple-pigmented bacterium isolated from Tianshan glacier, Xinjiang Municipality, China.</title>
        <authorList>
            <person name="Wang H."/>
        </authorList>
    </citation>
    <scope>NUCLEOTIDE SEQUENCE [LARGE SCALE GENOMIC DNA]</scope>
    <source>
        <strain evidence="1 2">JCM 30074</strain>
    </source>
</reference>
<comment type="caution">
    <text evidence="1">The sequence shown here is derived from an EMBL/GenBank/DDBJ whole genome shotgun (WGS) entry which is preliminary data.</text>
</comment>
<proteinExistence type="predicted"/>
<dbReference type="EMBL" id="PDOC01000010">
    <property type="protein sequence ID" value="PIL44008.1"/>
    <property type="molecule type" value="Genomic_DNA"/>
</dbReference>
<protein>
    <submittedName>
        <fullName evidence="1">Excisionase</fullName>
    </submittedName>
</protein>
<organism evidence="1 2">
    <name type="scientific">Massilia eurypsychrophila</name>
    <dbReference type="NCBI Taxonomy" id="1485217"/>
    <lineage>
        <taxon>Bacteria</taxon>
        <taxon>Pseudomonadati</taxon>
        <taxon>Pseudomonadota</taxon>
        <taxon>Betaproteobacteria</taxon>
        <taxon>Burkholderiales</taxon>
        <taxon>Oxalobacteraceae</taxon>
        <taxon>Telluria group</taxon>
        <taxon>Massilia</taxon>
    </lineage>
</organism>
<dbReference type="AlphaFoldDB" id="A0A2G8TEE9"/>
<gene>
    <name evidence="1" type="ORF">CR105_16105</name>
</gene>
<evidence type="ECO:0000313" key="2">
    <source>
        <dbReference type="Proteomes" id="UP000230390"/>
    </source>
</evidence>
<sequence>MLARLGAPTEYPVSWVKLEKYVELSGDSADSVQARRKIGKWLDGQQCKIVDGRLWIDLRAAQRWVEEWDGVAPSRASKAQKK</sequence>
<name>A0A2G8TEE9_9BURK</name>